<dbReference type="SUPFAM" id="SSF141868">
    <property type="entry name" value="EAL domain-like"/>
    <property type="match status" value="1"/>
</dbReference>
<proteinExistence type="predicted"/>
<organism evidence="2 3">
    <name type="scientific">Roseateles flavus</name>
    <dbReference type="NCBI Taxonomy" id="3149041"/>
    <lineage>
        <taxon>Bacteria</taxon>
        <taxon>Pseudomonadati</taxon>
        <taxon>Pseudomonadota</taxon>
        <taxon>Betaproteobacteria</taxon>
        <taxon>Burkholderiales</taxon>
        <taxon>Sphaerotilaceae</taxon>
        <taxon>Roseateles</taxon>
    </lineage>
</organism>
<dbReference type="InterPro" id="IPR001633">
    <property type="entry name" value="EAL_dom"/>
</dbReference>
<dbReference type="Gene3D" id="3.20.20.450">
    <property type="entry name" value="EAL domain"/>
    <property type="match status" value="1"/>
</dbReference>
<dbReference type="Proteomes" id="UP001462640">
    <property type="component" value="Unassembled WGS sequence"/>
</dbReference>
<comment type="caution">
    <text evidence="2">The sequence shown here is derived from an EMBL/GenBank/DDBJ whole genome shotgun (WGS) entry which is preliminary data.</text>
</comment>
<dbReference type="InterPro" id="IPR035919">
    <property type="entry name" value="EAL_sf"/>
</dbReference>
<evidence type="ECO:0000313" key="3">
    <source>
        <dbReference type="Proteomes" id="UP001462640"/>
    </source>
</evidence>
<dbReference type="InterPro" id="IPR029151">
    <property type="entry name" value="Sensor-like_sf"/>
</dbReference>
<dbReference type="InterPro" id="IPR050706">
    <property type="entry name" value="Cyclic-di-GMP_PDE-like"/>
</dbReference>
<gene>
    <name evidence="2" type="ORF">ABDJ40_05415</name>
</gene>
<protein>
    <submittedName>
        <fullName evidence="2">EAL domain-containing protein</fullName>
    </submittedName>
</protein>
<reference evidence="2 3" key="1">
    <citation type="submission" date="2024-05" db="EMBL/GenBank/DDBJ databases">
        <title>Roseateles sp. 2.12 16S ribosomal RNA gene Genome sequencing and assembly.</title>
        <authorList>
            <person name="Woo H."/>
        </authorList>
    </citation>
    <scope>NUCLEOTIDE SEQUENCE [LARGE SCALE GENOMIC DNA]</scope>
    <source>
        <strain evidence="2 3">2.12</strain>
    </source>
</reference>
<accession>A0ABV0GAY8</accession>
<dbReference type="Gene3D" id="3.30.450.20">
    <property type="entry name" value="PAS domain"/>
    <property type="match status" value="1"/>
</dbReference>
<feature type="domain" description="EAL" evidence="1">
    <location>
        <begin position="13"/>
        <end position="274"/>
    </location>
</feature>
<evidence type="ECO:0000259" key="1">
    <source>
        <dbReference type="PROSITE" id="PS50883"/>
    </source>
</evidence>
<dbReference type="RefSeq" id="WP_347607069.1">
    <property type="nucleotide sequence ID" value="NZ_JBDPZC010000001.1"/>
</dbReference>
<dbReference type="EMBL" id="JBDPZC010000001">
    <property type="protein sequence ID" value="MEO3712205.1"/>
    <property type="molecule type" value="Genomic_DNA"/>
</dbReference>
<dbReference type="PANTHER" id="PTHR33121">
    <property type="entry name" value="CYCLIC DI-GMP PHOSPHODIESTERASE PDEF"/>
    <property type="match status" value="1"/>
</dbReference>
<dbReference type="SMART" id="SM00052">
    <property type="entry name" value="EAL"/>
    <property type="match status" value="1"/>
</dbReference>
<dbReference type="PROSITE" id="PS50883">
    <property type="entry name" value="EAL"/>
    <property type="match status" value="1"/>
</dbReference>
<evidence type="ECO:0000313" key="2">
    <source>
        <dbReference type="EMBL" id="MEO3712205.1"/>
    </source>
</evidence>
<keyword evidence="3" id="KW-1185">Reference proteome</keyword>
<dbReference type="SUPFAM" id="SSF103190">
    <property type="entry name" value="Sensory domain-like"/>
    <property type="match status" value="1"/>
</dbReference>
<dbReference type="CDD" id="cd01948">
    <property type="entry name" value="EAL"/>
    <property type="match status" value="1"/>
</dbReference>
<name>A0ABV0GAY8_9BURK</name>
<dbReference type="Pfam" id="PF00563">
    <property type="entry name" value="EAL"/>
    <property type="match status" value="1"/>
</dbReference>
<dbReference type="PANTHER" id="PTHR33121:SF76">
    <property type="entry name" value="SIGNALING PROTEIN"/>
    <property type="match status" value="1"/>
</dbReference>
<sequence length="438" mass="48677">MNQDVERTMQALYAAIQEEDGRWVGQHQGLRISSQFQPIYSLPHRSPVGYEALARFATPAGEALDPGQVFAQVQAQGEGAGSQMQLDRLCRLLHVHNFVTQQVPDCWLFLNIHPEVFVRAAHEAPMLARAVSTVEQLGLPMHRLVFEVTEEIMAQGARFEDAVERARATGCLLALDDFGAGHSNFDRVWRMKPEIVKLDKSLPQRALASPRIARIMAQMVALLHECGALVLQEGIEGRDDMQLALDADVDLLQGFGLGRPAADLLAPQANPTIDGFWDLIEDRQMLGRERDDELLQPFRSAVLAAVGRLQAGDRLDQACQGVLSIAGAQMCFLLDEHGHDLGMRIHPDVQSDSPDLRFGPLDASGDARWSRRPYFRRAMAAVGTLQVTRPYLSLHGARMCVTLSLAFWQDARLRVLCADVDWGEGEERGLGRPRRVAR</sequence>